<dbReference type="RefSeq" id="WP_040202934.1">
    <property type="nucleotide sequence ID" value="NZ_CP010312.1"/>
</dbReference>
<gene>
    <name evidence="1" type="ORF">GSUB_17505</name>
</gene>
<geneLocation type="plasmid" evidence="1 2">
    <name>pGSUB1</name>
</geneLocation>
<proteinExistence type="predicted"/>
<dbReference type="HOGENOM" id="CLU_2023419_0_0_7"/>
<sequence>MQIVVEIAEDGSVRAYSHHRTPEVVIIDRRDDEAAPLRNGKIVVEARFAKTDALLVEAGVEVDQKAWAGSKEIALARKFYADEDSTHPVEVDDDARAARTDEGVFVEMWGFVSNDDLNSQEG</sequence>
<keyword evidence="1" id="KW-0614">Plasmid</keyword>
<reference evidence="1 2" key="1">
    <citation type="journal article" date="2015" name="Genome Announc.">
        <title>Genomes of Geoalkalibacter ferrihydriticus Z-0531T and Geoalkalibacter subterraneus Red1T, Two Haloalkaliphilic Metal-Reducing Deltaproteobacteria.</title>
        <authorList>
            <person name="Badalamenti J.P."/>
            <person name="Krajmalnik-Brown R."/>
            <person name="Torres C.I."/>
            <person name="Bond D.R."/>
        </authorList>
    </citation>
    <scope>NUCLEOTIDE SEQUENCE [LARGE SCALE GENOMIC DNA]</scope>
    <source>
        <strain evidence="1 2">Red1</strain>
        <plasmid evidence="2">Plasmid pGSUB1</plasmid>
    </source>
</reference>
<evidence type="ECO:0000313" key="1">
    <source>
        <dbReference type="EMBL" id="AJF08273.1"/>
    </source>
</evidence>
<dbReference type="AlphaFoldDB" id="A0A0B5FLG2"/>
<dbReference type="EMBL" id="CP010312">
    <property type="protein sequence ID" value="AJF08273.1"/>
    <property type="molecule type" value="Genomic_DNA"/>
</dbReference>
<keyword evidence="2" id="KW-1185">Reference proteome</keyword>
<accession>A0A0B5FLG2</accession>
<protein>
    <submittedName>
        <fullName evidence="1">Uncharacterized protein</fullName>
    </submittedName>
</protein>
<evidence type="ECO:0000313" key="2">
    <source>
        <dbReference type="Proteomes" id="UP000035036"/>
    </source>
</evidence>
<dbReference type="Proteomes" id="UP000035036">
    <property type="component" value="Plasmid pGSUB1"/>
</dbReference>
<dbReference type="KEGG" id="gsb:GSUB_17505"/>
<organism evidence="1 2">
    <name type="scientific">Geoalkalibacter subterraneus</name>
    <dbReference type="NCBI Taxonomy" id="483547"/>
    <lineage>
        <taxon>Bacteria</taxon>
        <taxon>Pseudomonadati</taxon>
        <taxon>Thermodesulfobacteriota</taxon>
        <taxon>Desulfuromonadia</taxon>
        <taxon>Desulfuromonadales</taxon>
        <taxon>Geoalkalibacteraceae</taxon>
        <taxon>Geoalkalibacter</taxon>
    </lineage>
</organism>
<name>A0A0B5FLG2_9BACT</name>